<dbReference type="Gene3D" id="1.25.40.20">
    <property type="entry name" value="Ankyrin repeat-containing domain"/>
    <property type="match status" value="3"/>
</dbReference>
<dbReference type="InterPro" id="IPR036770">
    <property type="entry name" value="Ankyrin_rpt-contain_sf"/>
</dbReference>
<dbReference type="Pfam" id="PF12796">
    <property type="entry name" value="Ank_2"/>
    <property type="match status" value="1"/>
</dbReference>
<dbReference type="PANTHER" id="PTHR46586">
    <property type="entry name" value="ANKYRIN REPEAT-CONTAINING PROTEIN"/>
    <property type="match status" value="1"/>
</dbReference>
<dbReference type="PANTHER" id="PTHR46586:SF3">
    <property type="entry name" value="ANKYRIN REPEAT-CONTAINING PROTEIN"/>
    <property type="match status" value="1"/>
</dbReference>
<protein>
    <submittedName>
        <fullName evidence="1">Uncharacterized protein</fullName>
    </submittedName>
</protein>
<name>W2Y738_PHYNI</name>
<evidence type="ECO:0000313" key="1">
    <source>
        <dbReference type="EMBL" id="ETP30458.1"/>
    </source>
</evidence>
<sequence>MAILERNHQSHADWESRADRFALDTFYRMLRTMRQWATTMFSVTHRKDTEWDYSVVWHAIKGNHFALAQWLFERVIPSNPSFNRWAAFAARNGNLDMIKWISSLSEEIDLHGAINEANGPSYRRIDLDRACLNGHIAVVEWVICHHPKLAHIRHADYDAAKKGRLDIVKLLHSNNIDGCTRIAIQIAAARGHLDVVKWMLLCKHKKLAGIRTRRTMDCAAESGDLEMVKWLHKNTRKTCSTPAMDRAASSGHLDVVQYLHENRSEGCSTSAMDDAARNGNLQIVQWLSENRTEGCTTHAMDYAAAGGHIEVVKWLHDNRHEGCTINAMNYAAKNGHLDVVKCLHLNRTEGCTTEAMDGAAGSCYLDVVLWLSENRSESCTTLTLDHAARNGYQNMVEWLLRNSSEGGTAATMASIAARGNIEEVYWCHFVARVPYDASAIDAAVLNSRFAVAWFLHDHRESNGCDI</sequence>
<organism evidence="1 2">
    <name type="scientific">Phytophthora nicotianae P10297</name>
    <dbReference type="NCBI Taxonomy" id="1317064"/>
    <lineage>
        <taxon>Eukaryota</taxon>
        <taxon>Sar</taxon>
        <taxon>Stramenopiles</taxon>
        <taxon>Oomycota</taxon>
        <taxon>Peronosporomycetes</taxon>
        <taxon>Peronosporales</taxon>
        <taxon>Peronosporaceae</taxon>
        <taxon>Phytophthora</taxon>
    </lineage>
</organism>
<dbReference type="Proteomes" id="UP000018948">
    <property type="component" value="Unassembled WGS sequence"/>
</dbReference>
<dbReference type="InterPro" id="IPR052050">
    <property type="entry name" value="SecEffector_AnkRepeat"/>
</dbReference>
<comment type="caution">
    <text evidence="1">The sequence shown here is derived from an EMBL/GenBank/DDBJ whole genome shotgun (WGS) entry which is preliminary data.</text>
</comment>
<dbReference type="InterPro" id="IPR002110">
    <property type="entry name" value="Ankyrin_rpt"/>
</dbReference>
<reference evidence="1 2" key="1">
    <citation type="submission" date="2013-11" db="EMBL/GenBank/DDBJ databases">
        <title>The Genome Sequence of Phytophthora parasitica P10297.</title>
        <authorList>
            <consortium name="The Broad Institute Genomics Platform"/>
            <person name="Russ C."/>
            <person name="Tyler B."/>
            <person name="Panabieres F."/>
            <person name="Shan W."/>
            <person name="Tripathy S."/>
            <person name="Grunwald N."/>
            <person name="Machado M."/>
            <person name="Johnson C.S."/>
            <person name="Walker B."/>
            <person name="Young S.K."/>
            <person name="Zeng Q."/>
            <person name="Gargeya S."/>
            <person name="Fitzgerald M."/>
            <person name="Haas B."/>
            <person name="Abouelleil A."/>
            <person name="Allen A.W."/>
            <person name="Alvarado L."/>
            <person name="Arachchi H.M."/>
            <person name="Berlin A.M."/>
            <person name="Chapman S.B."/>
            <person name="Gainer-Dewar J."/>
            <person name="Goldberg J."/>
            <person name="Griggs A."/>
            <person name="Gujja S."/>
            <person name="Hansen M."/>
            <person name="Howarth C."/>
            <person name="Imamovic A."/>
            <person name="Ireland A."/>
            <person name="Larimer J."/>
            <person name="McCowan C."/>
            <person name="Murphy C."/>
            <person name="Pearson M."/>
            <person name="Poon T.W."/>
            <person name="Priest M."/>
            <person name="Roberts A."/>
            <person name="Saif S."/>
            <person name="Shea T."/>
            <person name="Sisk P."/>
            <person name="Sykes S."/>
            <person name="Wortman J."/>
            <person name="Nusbaum C."/>
            <person name="Birren B."/>
        </authorList>
    </citation>
    <scope>NUCLEOTIDE SEQUENCE [LARGE SCALE GENOMIC DNA]</scope>
    <source>
        <strain evidence="1 2">P10297</strain>
    </source>
</reference>
<dbReference type="OrthoDB" id="126512at2759"/>
<proteinExistence type="predicted"/>
<accession>W2Y738</accession>
<feature type="non-terminal residue" evidence="1">
    <location>
        <position position="466"/>
    </location>
</feature>
<dbReference type="SMART" id="SM00248">
    <property type="entry name" value="ANK"/>
    <property type="match status" value="5"/>
</dbReference>
<dbReference type="AlphaFoldDB" id="W2Y738"/>
<gene>
    <name evidence="1" type="ORF">F442_20558</name>
</gene>
<evidence type="ECO:0000313" key="2">
    <source>
        <dbReference type="Proteomes" id="UP000018948"/>
    </source>
</evidence>
<dbReference type="Pfam" id="PF13637">
    <property type="entry name" value="Ank_4"/>
    <property type="match status" value="2"/>
</dbReference>
<dbReference type="SUPFAM" id="SSF48403">
    <property type="entry name" value="Ankyrin repeat"/>
    <property type="match status" value="1"/>
</dbReference>
<dbReference type="EMBL" id="ANIY01004284">
    <property type="protein sequence ID" value="ETP30458.1"/>
    <property type="molecule type" value="Genomic_DNA"/>
</dbReference>